<protein>
    <submittedName>
        <fullName evidence="1">Uncharacterized protein</fullName>
    </submittedName>
</protein>
<evidence type="ECO:0000313" key="2">
    <source>
        <dbReference type="Proteomes" id="UP000694402"/>
    </source>
</evidence>
<name>A0A8C8IXU9_ONCTS</name>
<reference evidence="1" key="2">
    <citation type="submission" date="2025-09" db="UniProtKB">
        <authorList>
            <consortium name="Ensembl"/>
        </authorList>
    </citation>
    <scope>IDENTIFICATION</scope>
</reference>
<keyword evidence="2" id="KW-1185">Reference proteome</keyword>
<accession>A0A8C8IXU9</accession>
<organism evidence="1 2">
    <name type="scientific">Oncorhynchus tshawytscha</name>
    <name type="common">Chinook salmon</name>
    <name type="synonym">Salmo tshawytscha</name>
    <dbReference type="NCBI Taxonomy" id="74940"/>
    <lineage>
        <taxon>Eukaryota</taxon>
        <taxon>Metazoa</taxon>
        <taxon>Chordata</taxon>
        <taxon>Craniata</taxon>
        <taxon>Vertebrata</taxon>
        <taxon>Euteleostomi</taxon>
        <taxon>Actinopterygii</taxon>
        <taxon>Neopterygii</taxon>
        <taxon>Teleostei</taxon>
        <taxon>Protacanthopterygii</taxon>
        <taxon>Salmoniformes</taxon>
        <taxon>Salmonidae</taxon>
        <taxon>Salmoninae</taxon>
        <taxon>Oncorhynchus</taxon>
    </lineage>
</organism>
<proteinExistence type="predicted"/>
<evidence type="ECO:0000313" key="1">
    <source>
        <dbReference type="Ensembl" id="ENSOTSP00005082993.1"/>
    </source>
</evidence>
<dbReference type="GeneTree" id="ENSGT01000000220187"/>
<sequence length="187" mass="20868">SADISKCCTETQPKTPNSKQCRCRSTVARKNDTDSVLFHQIHDFISRSVTPSHAAIFTPWSTLNKFTKPSMLFILTLIFVSYPLQCDRLAADTAIELRRRGVASLVSQLIIVEKDSPPGIDPKVDDKPFDNTTELSGKCIVELAKENLMSLSGNVLTWLGATRCQSVTDHTSFKFLLTQVLYLSWLS</sequence>
<dbReference type="AlphaFoldDB" id="A0A8C8IXU9"/>
<dbReference type="Proteomes" id="UP000694402">
    <property type="component" value="Unassembled WGS sequence"/>
</dbReference>
<reference evidence="1" key="1">
    <citation type="submission" date="2025-08" db="UniProtKB">
        <authorList>
            <consortium name="Ensembl"/>
        </authorList>
    </citation>
    <scope>IDENTIFICATION</scope>
</reference>
<dbReference type="Ensembl" id="ENSOTST00005090012.2">
    <property type="protein sequence ID" value="ENSOTSP00005082993.1"/>
    <property type="gene ID" value="ENSOTSG00005039144.2"/>
</dbReference>